<name>A0AAV1T7W1_9STRA</name>
<accession>A0AAV1T7W1</accession>
<dbReference type="Proteomes" id="UP001162060">
    <property type="component" value="Unassembled WGS sequence"/>
</dbReference>
<dbReference type="EMBL" id="CAKLBY020000031">
    <property type="protein sequence ID" value="CAK7906998.1"/>
    <property type="molecule type" value="Genomic_DNA"/>
</dbReference>
<comment type="caution">
    <text evidence="1">The sequence shown here is derived from an EMBL/GenBank/DDBJ whole genome shotgun (WGS) entry which is preliminary data.</text>
</comment>
<evidence type="ECO:0000313" key="2">
    <source>
        <dbReference type="Proteomes" id="UP001162060"/>
    </source>
</evidence>
<protein>
    <submittedName>
        <fullName evidence="1">Uncharacterized protein</fullName>
    </submittedName>
</protein>
<organism evidence="1 2">
    <name type="scientific">Peronospora matthiolae</name>
    <dbReference type="NCBI Taxonomy" id="2874970"/>
    <lineage>
        <taxon>Eukaryota</taxon>
        <taxon>Sar</taxon>
        <taxon>Stramenopiles</taxon>
        <taxon>Oomycota</taxon>
        <taxon>Peronosporomycetes</taxon>
        <taxon>Peronosporales</taxon>
        <taxon>Peronosporaceae</taxon>
        <taxon>Peronospora</taxon>
    </lineage>
</organism>
<evidence type="ECO:0000313" key="1">
    <source>
        <dbReference type="EMBL" id="CAK7906998.1"/>
    </source>
</evidence>
<dbReference type="AlphaFoldDB" id="A0AAV1T7W1"/>
<reference evidence="1" key="1">
    <citation type="submission" date="2024-01" db="EMBL/GenBank/DDBJ databases">
        <authorList>
            <person name="Webb A."/>
        </authorList>
    </citation>
    <scope>NUCLEOTIDE SEQUENCE</scope>
    <source>
        <strain evidence="1">Pm1</strain>
    </source>
</reference>
<sequence length="37" mass="3829">MDAPFKASDLSDAIRHIQAPSAPGMDGLAAPFYQAAP</sequence>
<gene>
    <name evidence="1" type="ORF">PM001_LOCUS3445</name>
</gene>
<proteinExistence type="predicted"/>